<dbReference type="PANTHER" id="PTHR14873">
    <property type="entry name" value="OS06G0694100 PROTEIN"/>
    <property type="match status" value="1"/>
</dbReference>
<proteinExistence type="predicted"/>
<dbReference type="EMBL" id="BSYO01000015">
    <property type="protein sequence ID" value="GMH15385.1"/>
    <property type="molecule type" value="Genomic_DNA"/>
</dbReference>
<dbReference type="AlphaFoldDB" id="A0AAD3SR35"/>
<dbReference type="Proteomes" id="UP001279734">
    <property type="component" value="Unassembled WGS sequence"/>
</dbReference>
<evidence type="ECO:0000313" key="1">
    <source>
        <dbReference type="EMBL" id="GMH15385.1"/>
    </source>
</evidence>
<gene>
    <name evidence="1" type="ORF">Nepgr_017226</name>
</gene>
<reference evidence="1" key="1">
    <citation type="submission" date="2023-05" db="EMBL/GenBank/DDBJ databases">
        <title>Nepenthes gracilis genome sequencing.</title>
        <authorList>
            <person name="Fukushima K."/>
        </authorList>
    </citation>
    <scope>NUCLEOTIDE SEQUENCE</scope>
    <source>
        <strain evidence="1">SING2019-196</strain>
    </source>
</reference>
<evidence type="ECO:0000313" key="2">
    <source>
        <dbReference type="Proteomes" id="UP001279734"/>
    </source>
</evidence>
<organism evidence="1 2">
    <name type="scientific">Nepenthes gracilis</name>
    <name type="common">Slender pitcher plant</name>
    <dbReference type="NCBI Taxonomy" id="150966"/>
    <lineage>
        <taxon>Eukaryota</taxon>
        <taxon>Viridiplantae</taxon>
        <taxon>Streptophyta</taxon>
        <taxon>Embryophyta</taxon>
        <taxon>Tracheophyta</taxon>
        <taxon>Spermatophyta</taxon>
        <taxon>Magnoliopsida</taxon>
        <taxon>eudicotyledons</taxon>
        <taxon>Gunneridae</taxon>
        <taxon>Pentapetalae</taxon>
        <taxon>Caryophyllales</taxon>
        <taxon>Nepenthaceae</taxon>
        <taxon>Nepenthes</taxon>
    </lineage>
</organism>
<comment type="caution">
    <text evidence="1">The sequence shown here is derived from an EMBL/GenBank/DDBJ whole genome shotgun (WGS) entry which is preliminary data.</text>
</comment>
<protein>
    <submittedName>
        <fullName evidence="1">Uncharacterized protein</fullName>
    </submittedName>
</protein>
<keyword evidence="2" id="KW-1185">Reference proteome</keyword>
<dbReference type="SUPFAM" id="SSF48371">
    <property type="entry name" value="ARM repeat"/>
    <property type="match status" value="1"/>
</dbReference>
<dbReference type="PANTHER" id="PTHR14873:SF1">
    <property type="entry name" value="OS06G0694100 PROTEIN"/>
    <property type="match status" value="1"/>
</dbReference>
<accession>A0AAD3SR35</accession>
<dbReference type="InterPro" id="IPR016024">
    <property type="entry name" value="ARM-type_fold"/>
</dbReference>
<sequence length="443" mass="49936">MTETSSALHHQLDQLSGPLRELLSKSNYTPPESDNVSIKSLLESLLKRTVSDSNPEIAEHDDIRARIRDFSLCCALLSSSASSTSAHISWVPKKLSTAADLAFRGLSEAVYRSSEWEQSKKIGQFGIDLSSVVEEKRLVIELMPEVLPLIKDKIKESSIDVLDDTDEISAASARTPVAYAIVAAYQLRWFVTQVEYPHLGKLCASLIPCGLTALDHWSPEVKGQGMISFIHVSRNVNAAEIGGYVDVILDACCHNIVSSDEIWQLAVEMSVLLVTSFQRSNPRSPWFERMINEMLGHLERHPRDKERRIAWLNVIEPLFYSVGLVLLAHFRRLFPLFLLWVHADDDETVVLVLKRIHTVVQLTWIRNSPYVERLVDELAVTYKEAAVRTAREEIRMHIHQIMILLQQCKGLQFEAAWENYKDDPNLGALGQSTSKANDATVAQ</sequence>
<name>A0AAD3SR35_NEPGR</name>